<protein>
    <submittedName>
        <fullName evidence="2">Uncharacterized protein</fullName>
    </submittedName>
</protein>
<evidence type="ECO:0000313" key="2">
    <source>
        <dbReference type="EMBL" id="TNY32610.1"/>
    </source>
</evidence>
<evidence type="ECO:0000313" key="3">
    <source>
        <dbReference type="Proteomes" id="UP000314011"/>
    </source>
</evidence>
<dbReference type="AlphaFoldDB" id="A0A5C5GDN1"/>
<accession>A0A5C5GDN1</accession>
<dbReference type="Proteomes" id="UP000314011">
    <property type="component" value="Unassembled WGS sequence"/>
</dbReference>
<comment type="caution">
    <text evidence="2">The sequence shown here is derived from an EMBL/GenBank/DDBJ whole genome shotgun (WGS) entry which is preliminary data.</text>
</comment>
<name>A0A5C5GDN1_9RHOB</name>
<sequence>MKRIASILFLTAIAAPALAADEVLTPVGAAPVAMDGLWVDPPTDYDPNEPVDIRALVEMDGNPDTLTDEEAEMLAFLEQVMMTSPIETPQP</sequence>
<feature type="chain" id="PRO_5022990150" evidence="1">
    <location>
        <begin position="20"/>
        <end position="91"/>
    </location>
</feature>
<keyword evidence="3" id="KW-1185">Reference proteome</keyword>
<evidence type="ECO:0000256" key="1">
    <source>
        <dbReference type="SAM" id="SignalP"/>
    </source>
</evidence>
<dbReference type="EMBL" id="VFFF01000001">
    <property type="protein sequence ID" value="TNY32610.1"/>
    <property type="molecule type" value="Genomic_DNA"/>
</dbReference>
<gene>
    <name evidence="2" type="ORF">FHY64_04835</name>
</gene>
<dbReference type="OrthoDB" id="7877220at2"/>
<dbReference type="RefSeq" id="WP_140193290.1">
    <property type="nucleotide sequence ID" value="NZ_CP065915.1"/>
</dbReference>
<organism evidence="2 3">
    <name type="scientific">Pelagovum pacificum</name>
    <dbReference type="NCBI Taxonomy" id="2588711"/>
    <lineage>
        <taxon>Bacteria</taxon>
        <taxon>Pseudomonadati</taxon>
        <taxon>Pseudomonadota</taxon>
        <taxon>Alphaproteobacteria</taxon>
        <taxon>Rhodobacterales</taxon>
        <taxon>Paracoccaceae</taxon>
        <taxon>Pelagovum</taxon>
    </lineage>
</organism>
<reference evidence="2 3" key="1">
    <citation type="submission" date="2019-06" db="EMBL/GenBank/DDBJ databases">
        <title>Genome of new Rhodobacteraceae sp. SM1903.</title>
        <authorList>
            <person name="Ren X."/>
        </authorList>
    </citation>
    <scope>NUCLEOTIDE SEQUENCE [LARGE SCALE GENOMIC DNA]</scope>
    <source>
        <strain evidence="2 3">SM1903</strain>
    </source>
</reference>
<feature type="signal peptide" evidence="1">
    <location>
        <begin position="1"/>
        <end position="19"/>
    </location>
</feature>
<proteinExistence type="predicted"/>
<keyword evidence="1" id="KW-0732">Signal</keyword>